<dbReference type="AlphaFoldDB" id="A0A923NPI9"/>
<protein>
    <submittedName>
        <fullName evidence="3">Formate dehydrogenase accessory sulfurtransferase FdhD</fullName>
    </submittedName>
</protein>
<dbReference type="Gene3D" id="3.40.140.10">
    <property type="entry name" value="Cytidine Deaminase, domain 2"/>
    <property type="match status" value="1"/>
</dbReference>
<dbReference type="Pfam" id="PF02634">
    <property type="entry name" value="FdhD-NarQ"/>
    <property type="match status" value="2"/>
</dbReference>
<keyword evidence="1" id="KW-0963">Cytoplasm</keyword>
<dbReference type="EMBL" id="JACRYT010000006">
    <property type="protein sequence ID" value="MBC6679763.1"/>
    <property type="molecule type" value="Genomic_DNA"/>
</dbReference>
<gene>
    <name evidence="3" type="ORF">H9L42_07975</name>
</gene>
<keyword evidence="4" id="KW-1185">Reference proteome</keyword>
<dbReference type="InterPro" id="IPR016193">
    <property type="entry name" value="Cytidine_deaminase-like"/>
</dbReference>
<evidence type="ECO:0000256" key="2">
    <source>
        <dbReference type="ARBA" id="ARBA00023150"/>
    </source>
</evidence>
<dbReference type="GO" id="GO:0006777">
    <property type="term" value="P:Mo-molybdopterin cofactor biosynthetic process"/>
    <property type="evidence" value="ECO:0007669"/>
    <property type="project" value="UniProtKB-KW"/>
</dbReference>
<sequence length="248" mass="28247">MNQQARNREFRENETALPQPPFQEESLTLYCRNKTIRPVKKRILNEQRLELYINGSFYANMTCSPGNTTELIAGHLYTEGILSSPGQLETLRIIREEDKFHVFLKTAEKKPLVPLAAFPWEEEQIYRIAECFEGGTPLHEKTRGTHSCFLAREDSVFEPCEDLSRHNAVDKAVGKALFAGVDLTACILFTSGRVPVDMIQKAIRGRIPVMVSNKIPTRQSIELARIYNITLMGLAKKDSFCVFHDSRL</sequence>
<dbReference type="PANTHER" id="PTHR30592:SF1">
    <property type="entry name" value="SULFUR CARRIER PROTEIN FDHD"/>
    <property type="match status" value="1"/>
</dbReference>
<name>A0A923NPI9_9FIRM</name>
<keyword evidence="2" id="KW-0501">Molybdenum cofactor biosynthesis</keyword>
<dbReference type="SUPFAM" id="SSF53927">
    <property type="entry name" value="Cytidine deaminase-like"/>
    <property type="match status" value="1"/>
</dbReference>
<organism evidence="3 4">
    <name type="scientific">Zhenpiania hominis</name>
    <dbReference type="NCBI Taxonomy" id="2763644"/>
    <lineage>
        <taxon>Bacteria</taxon>
        <taxon>Bacillati</taxon>
        <taxon>Bacillota</taxon>
        <taxon>Clostridia</taxon>
        <taxon>Peptostreptococcales</taxon>
        <taxon>Anaerovoracaceae</taxon>
        <taxon>Zhenpiania</taxon>
    </lineage>
</organism>
<evidence type="ECO:0000313" key="3">
    <source>
        <dbReference type="EMBL" id="MBC6679763.1"/>
    </source>
</evidence>
<dbReference type="Proteomes" id="UP000602647">
    <property type="component" value="Unassembled WGS sequence"/>
</dbReference>
<evidence type="ECO:0000256" key="1">
    <source>
        <dbReference type="ARBA" id="ARBA00022490"/>
    </source>
</evidence>
<dbReference type="PANTHER" id="PTHR30592">
    <property type="entry name" value="FORMATE DEHYDROGENASE"/>
    <property type="match status" value="1"/>
</dbReference>
<dbReference type="Gene3D" id="3.10.20.10">
    <property type="match status" value="1"/>
</dbReference>
<dbReference type="PIRSF" id="PIRSF015626">
    <property type="entry name" value="FdhD"/>
    <property type="match status" value="1"/>
</dbReference>
<dbReference type="GO" id="GO:0016783">
    <property type="term" value="F:sulfurtransferase activity"/>
    <property type="evidence" value="ECO:0007669"/>
    <property type="project" value="InterPro"/>
</dbReference>
<reference evidence="3" key="1">
    <citation type="submission" date="2020-08" db="EMBL/GenBank/DDBJ databases">
        <title>Genome public.</title>
        <authorList>
            <person name="Liu C."/>
            <person name="Sun Q."/>
        </authorList>
    </citation>
    <scope>NUCLEOTIDE SEQUENCE</scope>
    <source>
        <strain evidence="3">BX12</strain>
    </source>
</reference>
<evidence type="ECO:0000313" key="4">
    <source>
        <dbReference type="Proteomes" id="UP000602647"/>
    </source>
</evidence>
<dbReference type="InterPro" id="IPR003786">
    <property type="entry name" value="FdhD"/>
</dbReference>
<comment type="caution">
    <text evidence="3">The sequence shown here is derived from an EMBL/GenBank/DDBJ whole genome shotgun (WGS) entry which is preliminary data.</text>
</comment>
<dbReference type="RefSeq" id="WP_187302866.1">
    <property type="nucleotide sequence ID" value="NZ_JACRYT010000006.1"/>
</dbReference>
<proteinExistence type="predicted"/>
<accession>A0A923NPI9</accession>